<reference evidence="5 6" key="1">
    <citation type="journal article" date="2015" name="Nat. Commun.">
        <title>Outbred genome sequencing and CRISPR/Cas9 gene editing in butterflies.</title>
        <authorList>
            <person name="Li X."/>
            <person name="Fan D."/>
            <person name="Zhang W."/>
            <person name="Liu G."/>
            <person name="Zhang L."/>
            <person name="Zhao L."/>
            <person name="Fang X."/>
            <person name="Chen L."/>
            <person name="Dong Y."/>
            <person name="Chen Y."/>
            <person name="Ding Y."/>
            <person name="Zhao R."/>
            <person name="Feng M."/>
            <person name="Zhu Y."/>
            <person name="Feng Y."/>
            <person name="Jiang X."/>
            <person name="Zhu D."/>
            <person name="Xiang H."/>
            <person name="Feng X."/>
            <person name="Li S."/>
            <person name="Wang J."/>
            <person name="Zhang G."/>
            <person name="Kronforst M.R."/>
            <person name="Wang W."/>
        </authorList>
    </citation>
    <scope>NUCLEOTIDE SEQUENCE [LARGE SCALE GENOMIC DNA]</scope>
    <source>
        <strain evidence="5">Ya'a_city_454_Px</strain>
        <tissue evidence="5">Whole body</tissue>
    </source>
</reference>
<dbReference type="SMART" id="SM01359">
    <property type="entry name" value="A2M_N_2"/>
    <property type="match status" value="1"/>
</dbReference>
<dbReference type="InterPro" id="IPR001599">
    <property type="entry name" value="Macroglobln_a2"/>
</dbReference>
<dbReference type="STRING" id="66420.A0A194QFE9"/>
<dbReference type="InterPro" id="IPR050473">
    <property type="entry name" value="A2M/Complement_sys"/>
</dbReference>
<dbReference type="Gene3D" id="2.20.130.20">
    <property type="match status" value="1"/>
</dbReference>
<evidence type="ECO:0000259" key="2">
    <source>
        <dbReference type="SMART" id="SM01359"/>
    </source>
</evidence>
<dbReference type="SUPFAM" id="SSF49410">
    <property type="entry name" value="Alpha-macroglobulin receptor domain"/>
    <property type="match status" value="1"/>
</dbReference>
<dbReference type="Gene3D" id="1.50.10.20">
    <property type="match status" value="1"/>
</dbReference>
<sequence length="1649" mass="179982">MAVKRRYKKVERVCNDSRDLCARDEVKFNYSDMLWFLCLFLPASAHVLGNTQNNTRNVPCTDKNHLFLAPGVLSAGGVNRACISRFHPEGPARMVITLLADNGESNTAARDLPPGDGGCLDISVPLRPNTKADLIVNMRYPEAGCTWERRLTVRVAGARVLVIQVQRARLRPGDTLRVRAFALKPDLTPAHGNIDEMWVEGPRGAWEGVRVAQWRQLRTRLGLAQLQHRLDDHAPPGIWTVRARLADGSQGSTSFWVGNYELPPFQLTVKHSPRVLRTSERLVWTVCVRYPWTEAVEGMLVIRLRGAGGVGGGEGNAGVRTAVRLRAPRACHRHAAAARRVGLTGPNSPDVIVADFSFQEEGTRIWQNTTVVSQVVDNPVTLEFLTKHRAVVSPSLPYKLKVKATRWDDKPASGESVRVCRRPAPRTPGPSPAITNSAPRDTCVSAHTDGRGIARVMFTPDADESAFYDFEARLQNASAALRLSVRAAASLAALGPLRADSRAARTLVPLYLNLSPLTKPLTVHFVVITRGGIIYRWGATTQCAAARSGTQIQPAARNSSCSSPDRVLPLDAGLNNLDSDSNQLEMNASDALLDRHLLRVMLPVKVTHQMCPDSHLLAYFYHNGELVSASKHFEMDECFANKVEARWSSRQVSPGAAATLQLSTPGPALCALSALDSAALWLQPQPPLKDTLLQALKKLVEAHRNLTEYDAAGECFLTSDAAELPSSSLELTRSWLAAAGVRALGEAPPPRRCGTAPAPAPLMQHDDMQPRTDFSEAWLWRLVAVGLNGSATSTARAPDSITLYEAGAVCLAKTGIAISSPAVLQVFREFFIHADAPKTLRRGDNTIIRYRLFNYLFEPLSVQIQVLADPHLEGSNRIESACVSARGSAARRVEVRARVPGAARLRIRAQATSDNKCGSTNRNNVSDEIIIEIQVEPEGVPVQEHKSTMLCAPGSSEPMGSNVTWSWEQSAAVVGTENLTVWAVSDGIGPLLADADALVSLPRGCGEQNMARLATNLLALRVLDPRAPAALAAREHVARGFTRQLQYSHAGGGFSAFGPADPAPSTWLTAFSLRYMHSAYHVLSPGLPAPPALRLAERWLLSQQMENGCFRNEGQVFHTELKGGLDEDGEIASVALTAYVITSLIEGAADVPLRVIRNSLSCLRAFPLSKSKTHTGVYAHSLLAYALMRLRKYEEDLRRTNEAYLREKEVASGLMEDEELRELVLLLKLAKRNKEYVHWETGSLATSIEASGYGLLALRRCGAALRATCAADARAVLRWLASHTSPTGGFLSTQDTLVAMEAIIAWSSHTQPANLSVSVSSESARSSISVVPGNRLPALLNMGTGHHLTISVEGSGCGVVQATRTYNTLSSKQGASSLRPLRVLVAVRTDGIFHCRDNNTSCFCAAIIEVCALWDGGFPQMALLEVWLPGGYAADARRLYQHLQPQHLLLRRIELSNSGGKVTLYLGAREGGGTLPHHHHHCFTLHVVGPRTLTRPAHVKLTDYYQPTVNDVQMYTIPEDCPSRVSHETETYQHTDNLFASARSLDTGEIIINNDFTFEDLPEVRPKIDNPKLSSFHVIESDKDLEVPTGVEGPVPAVVLPPKDFIFNSTGPVNVKEENFIHYQFLLNEFGESGAAVSMDINTLNTRER</sequence>
<dbReference type="Pfam" id="PF00207">
    <property type="entry name" value="A2M"/>
    <property type="match status" value="1"/>
</dbReference>
<dbReference type="Gene3D" id="2.60.40.690">
    <property type="entry name" value="Alpha-macroglobulin, receptor-binding domain"/>
    <property type="match status" value="1"/>
</dbReference>
<dbReference type="Gene3D" id="2.60.120.1540">
    <property type="match status" value="1"/>
</dbReference>
<dbReference type="GO" id="GO:0005615">
    <property type="term" value="C:extracellular space"/>
    <property type="evidence" value="ECO:0007669"/>
    <property type="project" value="InterPro"/>
</dbReference>
<dbReference type="Pfam" id="PF07703">
    <property type="entry name" value="A2M_BRD"/>
    <property type="match status" value="1"/>
</dbReference>
<organism evidence="5 6">
    <name type="scientific">Papilio xuthus</name>
    <name type="common">Asian swallowtail butterfly</name>
    <dbReference type="NCBI Taxonomy" id="66420"/>
    <lineage>
        <taxon>Eukaryota</taxon>
        <taxon>Metazoa</taxon>
        <taxon>Ecdysozoa</taxon>
        <taxon>Arthropoda</taxon>
        <taxon>Hexapoda</taxon>
        <taxon>Insecta</taxon>
        <taxon>Pterygota</taxon>
        <taxon>Neoptera</taxon>
        <taxon>Endopterygota</taxon>
        <taxon>Lepidoptera</taxon>
        <taxon>Glossata</taxon>
        <taxon>Ditrysia</taxon>
        <taxon>Papilionoidea</taxon>
        <taxon>Papilionidae</taxon>
        <taxon>Papilioninae</taxon>
        <taxon>Papilio</taxon>
    </lineage>
</organism>
<feature type="domain" description="Alpha-2-macroglobulin bait region" evidence="2">
    <location>
        <begin position="512"/>
        <end position="682"/>
    </location>
</feature>
<dbReference type="InterPro" id="IPR011625">
    <property type="entry name" value="A2M_N_BRD"/>
</dbReference>
<dbReference type="EMBL" id="KQ459053">
    <property type="protein sequence ID" value="KPJ04139.1"/>
    <property type="molecule type" value="Genomic_DNA"/>
</dbReference>
<gene>
    <name evidence="5" type="ORF">RR46_07898</name>
</gene>
<dbReference type="SMART" id="SM01360">
    <property type="entry name" value="A2M"/>
    <property type="match status" value="1"/>
</dbReference>
<dbReference type="InterPro" id="IPR019742">
    <property type="entry name" value="MacrogloblnA2_CS"/>
</dbReference>
<keyword evidence="6" id="KW-1185">Reference proteome</keyword>
<feature type="domain" description="Alpha-macroglobulin receptor-binding" evidence="4">
    <location>
        <begin position="1419"/>
        <end position="1515"/>
    </location>
</feature>
<dbReference type="InterPro" id="IPR047565">
    <property type="entry name" value="Alpha-macroglob_thiol-ester_cl"/>
</dbReference>
<dbReference type="Proteomes" id="UP000053268">
    <property type="component" value="Unassembled WGS sequence"/>
</dbReference>
<proteinExistence type="predicted"/>
<dbReference type="InterPro" id="IPR009048">
    <property type="entry name" value="A-macroglobulin_rcpt-bd"/>
</dbReference>
<feature type="domain" description="Alpha-2-macroglobulin" evidence="3">
    <location>
        <begin position="777"/>
        <end position="866"/>
    </location>
</feature>
<evidence type="ECO:0000313" key="5">
    <source>
        <dbReference type="EMBL" id="KPJ04139.1"/>
    </source>
</evidence>
<keyword evidence="1" id="KW-1015">Disulfide bond</keyword>
<dbReference type="Pfam" id="PF07677">
    <property type="entry name" value="A2M_recep"/>
    <property type="match status" value="1"/>
</dbReference>
<dbReference type="SMART" id="SM01419">
    <property type="entry name" value="Thiol-ester_cl"/>
    <property type="match status" value="1"/>
</dbReference>
<dbReference type="PANTHER" id="PTHR11412">
    <property type="entry name" value="MACROGLOBULIN / COMPLEMENT"/>
    <property type="match status" value="1"/>
</dbReference>
<dbReference type="PANTHER" id="PTHR11412:SF171">
    <property type="entry name" value="PREGNANCY ZONE PROTEIN-LIKE PROTEIN"/>
    <property type="match status" value="1"/>
</dbReference>
<dbReference type="InterPro" id="IPR013783">
    <property type="entry name" value="Ig-like_fold"/>
</dbReference>
<evidence type="ECO:0000259" key="3">
    <source>
        <dbReference type="SMART" id="SM01360"/>
    </source>
</evidence>
<evidence type="ECO:0000259" key="4">
    <source>
        <dbReference type="SMART" id="SM01361"/>
    </source>
</evidence>
<dbReference type="GO" id="GO:0004866">
    <property type="term" value="F:endopeptidase inhibitor activity"/>
    <property type="evidence" value="ECO:0007669"/>
    <property type="project" value="InterPro"/>
</dbReference>
<dbReference type="Gene3D" id="2.60.40.10">
    <property type="entry name" value="Immunoglobulins"/>
    <property type="match status" value="1"/>
</dbReference>
<dbReference type="SMART" id="SM01361">
    <property type="entry name" value="A2M_recep"/>
    <property type="match status" value="1"/>
</dbReference>
<dbReference type="InterPro" id="IPR008930">
    <property type="entry name" value="Terpenoid_cyclase/PrenylTrfase"/>
</dbReference>
<evidence type="ECO:0000313" key="6">
    <source>
        <dbReference type="Proteomes" id="UP000053268"/>
    </source>
</evidence>
<dbReference type="Gene3D" id="2.60.40.1930">
    <property type="match status" value="2"/>
</dbReference>
<dbReference type="Pfam" id="PF07678">
    <property type="entry name" value="TED_complement"/>
    <property type="match status" value="1"/>
</dbReference>
<dbReference type="SUPFAM" id="SSF48239">
    <property type="entry name" value="Terpenoid cyclases/Protein prenyltransferases"/>
    <property type="match status" value="1"/>
</dbReference>
<name>A0A194QFE9_PAPXU</name>
<evidence type="ECO:0000256" key="1">
    <source>
        <dbReference type="ARBA" id="ARBA00023157"/>
    </source>
</evidence>
<dbReference type="InterPro" id="IPR011626">
    <property type="entry name" value="Alpha-macroglobulin_TED"/>
</dbReference>
<dbReference type="PROSITE" id="PS00477">
    <property type="entry name" value="ALPHA_2_MACROGLOBULIN"/>
    <property type="match status" value="1"/>
</dbReference>
<dbReference type="InterPro" id="IPR036595">
    <property type="entry name" value="A-macroglobulin_rcpt-bd_sf"/>
</dbReference>
<accession>A0A194QFE9</accession>
<protein>
    <submittedName>
        <fullName evidence="5">Alpha-2-macroglobulin-like protein 1</fullName>
    </submittedName>
</protein>